<dbReference type="InterPro" id="IPR050360">
    <property type="entry name" value="MFS_Sugar_Transporters"/>
</dbReference>
<dbReference type="PANTHER" id="PTHR48022:SF2">
    <property type="entry name" value="PLASTIDIC GLUCOSE TRANSPORTER 4"/>
    <property type="match status" value="1"/>
</dbReference>
<evidence type="ECO:0000313" key="12">
    <source>
        <dbReference type="Proteomes" id="UP000799779"/>
    </source>
</evidence>
<dbReference type="GO" id="GO:0016020">
    <property type="term" value="C:membrane"/>
    <property type="evidence" value="ECO:0007669"/>
    <property type="project" value="UniProtKB-SubCell"/>
</dbReference>
<name>A0A6A5WIV2_9PLEO</name>
<keyword evidence="12" id="KW-1185">Reference proteome</keyword>
<protein>
    <submittedName>
        <fullName evidence="11">General substrate transporter</fullName>
    </submittedName>
</protein>
<reference evidence="11" key="1">
    <citation type="journal article" date="2020" name="Stud. Mycol.">
        <title>101 Dothideomycetes genomes: a test case for predicting lifestyles and emergence of pathogens.</title>
        <authorList>
            <person name="Haridas S."/>
            <person name="Albert R."/>
            <person name="Binder M."/>
            <person name="Bloem J."/>
            <person name="Labutti K."/>
            <person name="Salamov A."/>
            <person name="Andreopoulos B."/>
            <person name="Baker S."/>
            <person name="Barry K."/>
            <person name="Bills G."/>
            <person name="Bluhm B."/>
            <person name="Cannon C."/>
            <person name="Castanera R."/>
            <person name="Culley D."/>
            <person name="Daum C."/>
            <person name="Ezra D."/>
            <person name="Gonzalez J."/>
            <person name="Henrissat B."/>
            <person name="Kuo A."/>
            <person name="Liang C."/>
            <person name="Lipzen A."/>
            <person name="Lutzoni F."/>
            <person name="Magnuson J."/>
            <person name="Mondo S."/>
            <person name="Nolan M."/>
            <person name="Ohm R."/>
            <person name="Pangilinan J."/>
            <person name="Park H.-J."/>
            <person name="Ramirez L."/>
            <person name="Alfaro M."/>
            <person name="Sun H."/>
            <person name="Tritt A."/>
            <person name="Yoshinaga Y."/>
            <person name="Zwiers L.-H."/>
            <person name="Turgeon B."/>
            <person name="Goodwin S."/>
            <person name="Spatafora J."/>
            <person name="Crous P."/>
            <person name="Grigoriev I."/>
        </authorList>
    </citation>
    <scope>NUCLEOTIDE SEQUENCE</scope>
    <source>
        <strain evidence="11">CBS 123094</strain>
    </source>
</reference>
<evidence type="ECO:0000256" key="3">
    <source>
        <dbReference type="ARBA" id="ARBA00022448"/>
    </source>
</evidence>
<feature type="transmembrane region" description="Helical" evidence="9">
    <location>
        <begin position="21"/>
        <end position="40"/>
    </location>
</feature>
<dbReference type="OrthoDB" id="6612291at2759"/>
<evidence type="ECO:0000256" key="9">
    <source>
        <dbReference type="SAM" id="Phobius"/>
    </source>
</evidence>
<feature type="transmembrane region" description="Helical" evidence="9">
    <location>
        <begin position="443"/>
        <end position="463"/>
    </location>
</feature>
<dbReference type="InterPro" id="IPR036259">
    <property type="entry name" value="MFS_trans_sf"/>
</dbReference>
<evidence type="ECO:0000256" key="1">
    <source>
        <dbReference type="ARBA" id="ARBA00004141"/>
    </source>
</evidence>
<feature type="transmembrane region" description="Helical" evidence="9">
    <location>
        <begin position="341"/>
        <end position="359"/>
    </location>
</feature>
<dbReference type="SUPFAM" id="SSF103473">
    <property type="entry name" value="MFS general substrate transporter"/>
    <property type="match status" value="1"/>
</dbReference>
<feature type="transmembrane region" description="Helical" evidence="9">
    <location>
        <begin position="196"/>
        <end position="215"/>
    </location>
</feature>
<keyword evidence="5 9" id="KW-1133">Transmembrane helix</keyword>
<evidence type="ECO:0000313" key="11">
    <source>
        <dbReference type="EMBL" id="KAF2001830.1"/>
    </source>
</evidence>
<evidence type="ECO:0000256" key="6">
    <source>
        <dbReference type="ARBA" id="ARBA00023136"/>
    </source>
</evidence>
<dbReference type="EMBL" id="ML977580">
    <property type="protein sequence ID" value="KAF2001830.1"/>
    <property type="molecule type" value="Genomic_DNA"/>
</dbReference>
<feature type="transmembrane region" description="Helical" evidence="9">
    <location>
        <begin position="379"/>
        <end position="398"/>
    </location>
</feature>
<feature type="transmembrane region" description="Helical" evidence="9">
    <location>
        <begin position="163"/>
        <end position="184"/>
    </location>
</feature>
<dbReference type="PROSITE" id="PS50850">
    <property type="entry name" value="MFS"/>
    <property type="match status" value="1"/>
</dbReference>
<feature type="coiled-coil region" evidence="8">
    <location>
        <begin position="228"/>
        <end position="255"/>
    </location>
</feature>
<feature type="transmembrane region" description="Helical" evidence="9">
    <location>
        <begin position="312"/>
        <end position="332"/>
    </location>
</feature>
<feature type="transmembrane region" description="Helical" evidence="9">
    <location>
        <begin position="134"/>
        <end position="151"/>
    </location>
</feature>
<dbReference type="Gene3D" id="1.20.1250.20">
    <property type="entry name" value="MFS general substrate transporter like domains"/>
    <property type="match status" value="1"/>
</dbReference>
<proteinExistence type="inferred from homology"/>
<feature type="transmembrane region" description="Helical" evidence="9">
    <location>
        <begin position="104"/>
        <end position="122"/>
    </location>
</feature>
<dbReference type="Proteomes" id="UP000799779">
    <property type="component" value="Unassembled WGS sequence"/>
</dbReference>
<dbReference type="InterPro" id="IPR003663">
    <property type="entry name" value="Sugar/inositol_transpt"/>
</dbReference>
<organism evidence="11 12">
    <name type="scientific">Amniculicola lignicola CBS 123094</name>
    <dbReference type="NCBI Taxonomy" id="1392246"/>
    <lineage>
        <taxon>Eukaryota</taxon>
        <taxon>Fungi</taxon>
        <taxon>Dikarya</taxon>
        <taxon>Ascomycota</taxon>
        <taxon>Pezizomycotina</taxon>
        <taxon>Dothideomycetes</taxon>
        <taxon>Pleosporomycetidae</taxon>
        <taxon>Pleosporales</taxon>
        <taxon>Amniculicolaceae</taxon>
        <taxon>Amniculicola</taxon>
    </lineage>
</organism>
<feature type="domain" description="Major facilitator superfamily (MFS) profile" evidence="10">
    <location>
        <begin position="27"/>
        <end position="467"/>
    </location>
</feature>
<dbReference type="AlphaFoldDB" id="A0A6A5WIV2"/>
<evidence type="ECO:0000256" key="7">
    <source>
        <dbReference type="RuleBase" id="RU003346"/>
    </source>
</evidence>
<feature type="transmembrane region" description="Helical" evidence="9">
    <location>
        <begin position="410"/>
        <end position="431"/>
    </location>
</feature>
<dbReference type="InterPro" id="IPR005828">
    <property type="entry name" value="MFS_sugar_transport-like"/>
</dbReference>
<dbReference type="GO" id="GO:0005351">
    <property type="term" value="F:carbohydrate:proton symporter activity"/>
    <property type="evidence" value="ECO:0007669"/>
    <property type="project" value="TreeGrafter"/>
</dbReference>
<evidence type="ECO:0000256" key="2">
    <source>
        <dbReference type="ARBA" id="ARBA00010992"/>
    </source>
</evidence>
<sequence length="516" mass="57304">MANSKAFFTHPREWSLYRDMTFAAWRVALLASIGAMVFGYDTAWWSGVLGMPAFTSRYGTYNAATKKYALSSALTSSGSGIPTAGRIIGSIATPYIADNIGRRWCMMVMAILFIASIIVEVTAKSYWQIVFGRFFNYIPMGIAGALVPVYQAECAPASTRGGLVTMFTWFVDFGALIASCIVFSTHSWTGEGAYKYVMGIQMLFPIMILVALPFIPESPRFLCMKGRREEALSVMKMLRKDEQTAENEITDIESSLEKHVDTGSWLDLVRGSNLRRTIISVTIPTVEAWQGQSFMGNYLVLFLMSLGATNQYLLSTMLQAVLLISVTLTFWMSDHLGRRPLLLFGSATMWITFFIVSGVSGHDTTNTSDQRKQVAVGMLFIWAIAYACTYQPVGYLAPAEIPTTKLRSKTAGVAYFFQQCGGLIVTFVAPYMQDPRYGNMGPYIGFFFGGISFLGLVFVFFCFPEAKGLSIEQLDELFETRLPTREFSKEALTHLESLGLGELINITAILLTRPLD</sequence>
<dbReference type="Pfam" id="PF00083">
    <property type="entry name" value="Sugar_tr"/>
    <property type="match status" value="1"/>
</dbReference>
<keyword evidence="3 7" id="KW-0813">Transport</keyword>
<accession>A0A6A5WIV2</accession>
<dbReference type="PANTHER" id="PTHR48022">
    <property type="entry name" value="PLASTIDIC GLUCOSE TRANSPORTER 4"/>
    <property type="match status" value="1"/>
</dbReference>
<comment type="subcellular location">
    <subcellularLocation>
        <location evidence="1">Membrane</location>
        <topology evidence="1">Multi-pass membrane protein</topology>
    </subcellularLocation>
</comment>
<evidence type="ECO:0000256" key="8">
    <source>
        <dbReference type="SAM" id="Coils"/>
    </source>
</evidence>
<dbReference type="PROSITE" id="PS00216">
    <property type="entry name" value="SUGAR_TRANSPORT_1"/>
    <property type="match status" value="1"/>
</dbReference>
<evidence type="ECO:0000259" key="10">
    <source>
        <dbReference type="PROSITE" id="PS50850"/>
    </source>
</evidence>
<dbReference type="InterPro" id="IPR020846">
    <property type="entry name" value="MFS_dom"/>
</dbReference>
<keyword evidence="6 9" id="KW-0472">Membrane</keyword>
<evidence type="ECO:0000256" key="4">
    <source>
        <dbReference type="ARBA" id="ARBA00022692"/>
    </source>
</evidence>
<dbReference type="FunFam" id="1.20.1250.20:FF:000078">
    <property type="entry name" value="MFS maltose transporter, putative"/>
    <property type="match status" value="1"/>
</dbReference>
<dbReference type="InterPro" id="IPR005829">
    <property type="entry name" value="Sugar_transporter_CS"/>
</dbReference>
<keyword evidence="8" id="KW-0175">Coiled coil</keyword>
<keyword evidence="4 9" id="KW-0812">Transmembrane</keyword>
<comment type="similarity">
    <text evidence="2 7">Belongs to the major facilitator superfamily. Sugar transporter (TC 2.A.1.1) family.</text>
</comment>
<evidence type="ECO:0000256" key="5">
    <source>
        <dbReference type="ARBA" id="ARBA00022989"/>
    </source>
</evidence>
<dbReference type="NCBIfam" id="TIGR00879">
    <property type="entry name" value="SP"/>
    <property type="match status" value="1"/>
</dbReference>
<gene>
    <name evidence="11" type="ORF">P154DRAFT_595357</name>
</gene>